<dbReference type="OrthoDB" id="9800613at2"/>
<protein>
    <submittedName>
        <fullName evidence="4">Fusaric acid resistance protein</fullName>
    </submittedName>
</protein>
<organism evidence="4 5">
    <name type="scientific">Aliivibrio logei</name>
    <name type="common">Vibrio logei</name>
    <dbReference type="NCBI Taxonomy" id="688"/>
    <lineage>
        <taxon>Bacteria</taxon>
        <taxon>Pseudomonadati</taxon>
        <taxon>Pseudomonadota</taxon>
        <taxon>Gammaproteobacteria</taxon>
        <taxon>Vibrionales</taxon>
        <taxon>Vibrionaceae</taxon>
        <taxon>Aliivibrio</taxon>
    </lineage>
</organism>
<comment type="caution">
    <text evidence="4">The sequence shown here is derived from an EMBL/GenBank/DDBJ whole genome shotgun (WGS) entry which is preliminary data.</text>
</comment>
<dbReference type="InterPro" id="IPR050393">
    <property type="entry name" value="MFP_Efflux_Pump"/>
</dbReference>
<sequence>METIIILSYIALCIIIFKVCNLPRNKWTITTASVIGLFLVGWIFLYMAMYQPVSRMARLYSVTTPITSQVEGLVTKVFVQGNQELKAGDPLYQIDKTPFQDKVNRVQSDIKRTDSAIDFYQAEFARYKKLGTKGFSSQESIDDIKSQLLQQKANKNKYLTQLDLAKFNLEHTTVVAPTDGYVTQVALRPGMKSRIVPFQGNLVFVHKEDKQLFAAFKQSPARYIKKGYPAEVTFNTIPGHAYKAHVVQINNIIAQGAIAPSGVMLAPENISQGGRILVKLELDNPSLMDGMPIPSGTDAHVAVYSPKWEMFSLVRKVILRMQSWENWVFEG</sequence>
<dbReference type="Pfam" id="PF25917">
    <property type="entry name" value="BSH_RND"/>
    <property type="match status" value="1"/>
</dbReference>
<dbReference type="PANTHER" id="PTHR30367">
    <property type="entry name" value="P-HYDROXYBENZOIC ACID EFFLUX PUMP SUBUNIT AAEA-RELATED"/>
    <property type="match status" value="1"/>
</dbReference>
<dbReference type="InterPro" id="IPR058625">
    <property type="entry name" value="MdtA-like_BSH"/>
</dbReference>
<keyword evidence="2" id="KW-0812">Transmembrane</keyword>
<evidence type="ECO:0000313" key="4">
    <source>
        <dbReference type="EMBL" id="OCH21401.1"/>
    </source>
</evidence>
<dbReference type="AlphaFoldDB" id="A0A1B9NZF7"/>
<evidence type="ECO:0000256" key="1">
    <source>
        <dbReference type="ARBA" id="ARBA00009477"/>
    </source>
</evidence>
<dbReference type="Gene3D" id="2.40.50.100">
    <property type="match status" value="1"/>
</dbReference>
<feature type="domain" description="Multidrug resistance protein MdtA-like barrel-sandwich hybrid" evidence="3">
    <location>
        <begin position="65"/>
        <end position="190"/>
    </location>
</feature>
<evidence type="ECO:0000313" key="5">
    <source>
        <dbReference type="Proteomes" id="UP000093523"/>
    </source>
</evidence>
<evidence type="ECO:0000259" key="3">
    <source>
        <dbReference type="Pfam" id="PF25917"/>
    </source>
</evidence>
<dbReference type="Gene3D" id="1.10.287.470">
    <property type="entry name" value="Helix hairpin bin"/>
    <property type="match status" value="1"/>
</dbReference>
<keyword evidence="2" id="KW-1133">Transmembrane helix</keyword>
<reference evidence="4 5" key="1">
    <citation type="submission" date="2016-06" db="EMBL/GenBank/DDBJ databases">
        <authorList>
            <person name="Kjaerup R.B."/>
            <person name="Dalgaard T.S."/>
            <person name="Juul-Madsen H.R."/>
        </authorList>
    </citation>
    <scope>NUCLEOTIDE SEQUENCE [LARGE SCALE GENOMIC DNA]</scope>
    <source>
        <strain evidence="4 5">1S159</strain>
    </source>
</reference>
<keyword evidence="2" id="KW-0472">Membrane</keyword>
<dbReference type="Gene3D" id="2.40.30.170">
    <property type="match status" value="1"/>
</dbReference>
<dbReference type="SUPFAM" id="SSF111369">
    <property type="entry name" value="HlyD-like secretion proteins"/>
    <property type="match status" value="1"/>
</dbReference>
<dbReference type="RefSeq" id="WP_065611246.1">
    <property type="nucleotide sequence ID" value="NZ_CAWMPN010000009.1"/>
</dbReference>
<feature type="transmembrane region" description="Helical" evidence="2">
    <location>
        <begin position="29"/>
        <end position="49"/>
    </location>
</feature>
<evidence type="ECO:0000256" key="2">
    <source>
        <dbReference type="SAM" id="Phobius"/>
    </source>
</evidence>
<dbReference type="Proteomes" id="UP000093523">
    <property type="component" value="Unassembled WGS sequence"/>
</dbReference>
<proteinExistence type="inferred from homology"/>
<accession>A0A1B9NZF7</accession>
<feature type="transmembrane region" description="Helical" evidence="2">
    <location>
        <begin position="6"/>
        <end position="22"/>
    </location>
</feature>
<dbReference type="EMBL" id="MAJU01000009">
    <property type="protein sequence ID" value="OCH21401.1"/>
    <property type="molecule type" value="Genomic_DNA"/>
</dbReference>
<dbReference type="PANTHER" id="PTHR30367:SF1">
    <property type="entry name" value="MULTIDRUG RESISTANCE PROTEIN MDTN"/>
    <property type="match status" value="1"/>
</dbReference>
<dbReference type="STRING" id="688.A6E04_12750"/>
<name>A0A1B9NZF7_ALILO</name>
<comment type="similarity">
    <text evidence="1">Belongs to the membrane fusion protein (MFP) (TC 8.A.1) family.</text>
</comment>
<gene>
    <name evidence="4" type="ORF">A6E04_12750</name>
</gene>